<evidence type="ECO:0000313" key="4">
    <source>
        <dbReference type="Proteomes" id="UP000198280"/>
    </source>
</evidence>
<dbReference type="Proteomes" id="UP000198280">
    <property type="component" value="Unassembled WGS sequence"/>
</dbReference>
<sequence length="133" mass="14097">MTIRHFARATALAALAATAAAAVLTGCTGRDPAPVARPTVAGHPTTTAAATVIPYELYTHCGIDEARIGSTYFEAETPLSDGSFNPPPGWDNPTQHGTMTLLSPTEAVFTDPKGHEVRFRARKGADDFKRVCE</sequence>
<organism evidence="3 4">
    <name type="scientific">Actinacidiphila glaucinigra</name>
    <dbReference type="NCBI Taxonomy" id="235986"/>
    <lineage>
        <taxon>Bacteria</taxon>
        <taxon>Bacillati</taxon>
        <taxon>Actinomycetota</taxon>
        <taxon>Actinomycetes</taxon>
        <taxon>Kitasatosporales</taxon>
        <taxon>Streptomycetaceae</taxon>
        <taxon>Actinacidiphila</taxon>
    </lineage>
</organism>
<dbReference type="OrthoDB" id="3692307at2"/>
<feature type="region of interest" description="Disordered" evidence="1">
    <location>
        <begin position="78"/>
        <end position="98"/>
    </location>
</feature>
<accession>A0A239LLQ1</accession>
<evidence type="ECO:0008006" key="5">
    <source>
        <dbReference type="Google" id="ProtNLM"/>
    </source>
</evidence>
<proteinExistence type="predicted"/>
<dbReference type="AlphaFoldDB" id="A0A239LLQ1"/>
<evidence type="ECO:0000256" key="2">
    <source>
        <dbReference type="SAM" id="SignalP"/>
    </source>
</evidence>
<protein>
    <recommendedName>
        <fullName evidence="5">Lipoprotein</fullName>
    </recommendedName>
</protein>
<gene>
    <name evidence="3" type="ORF">SAMN05216252_12042</name>
</gene>
<dbReference type="PROSITE" id="PS51257">
    <property type="entry name" value="PROKAR_LIPOPROTEIN"/>
    <property type="match status" value="1"/>
</dbReference>
<feature type="signal peptide" evidence="2">
    <location>
        <begin position="1"/>
        <end position="21"/>
    </location>
</feature>
<keyword evidence="2" id="KW-0732">Signal</keyword>
<name>A0A239LLQ1_9ACTN</name>
<feature type="chain" id="PRO_5038991754" description="Lipoprotein" evidence="2">
    <location>
        <begin position="22"/>
        <end position="133"/>
    </location>
</feature>
<dbReference type="RefSeq" id="WP_089227033.1">
    <property type="nucleotide sequence ID" value="NZ_FZOF01000020.1"/>
</dbReference>
<evidence type="ECO:0000256" key="1">
    <source>
        <dbReference type="SAM" id="MobiDB-lite"/>
    </source>
</evidence>
<dbReference type="EMBL" id="FZOF01000020">
    <property type="protein sequence ID" value="SNT30504.1"/>
    <property type="molecule type" value="Genomic_DNA"/>
</dbReference>
<evidence type="ECO:0000313" key="3">
    <source>
        <dbReference type="EMBL" id="SNT30504.1"/>
    </source>
</evidence>
<reference evidence="3 4" key="1">
    <citation type="submission" date="2017-06" db="EMBL/GenBank/DDBJ databases">
        <authorList>
            <person name="Kim H.J."/>
            <person name="Triplett B.A."/>
        </authorList>
    </citation>
    <scope>NUCLEOTIDE SEQUENCE [LARGE SCALE GENOMIC DNA]</scope>
    <source>
        <strain evidence="3 4">CGMCC 4.1858</strain>
    </source>
</reference>
<keyword evidence="4" id="KW-1185">Reference proteome</keyword>